<dbReference type="EC" id="6.1.1.4" evidence="2"/>
<dbReference type="AlphaFoldDB" id="X8CE53"/>
<dbReference type="PATRIC" id="fig|1299331.3.peg.5612"/>
<feature type="region of interest" description="Disordered" evidence="1">
    <location>
        <begin position="1"/>
        <end position="25"/>
    </location>
</feature>
<organism evidence="2 3">
    <name type="scientific">Mycobacterium intracellulare 1956</name>
    <dbReference type="NCBI Taxonomy" id="1299331"/>
    <lineage>
        <taxon>Bacteria</taxon>
        <taxon>Bacillati</taxon>
        <taxon>Actinomycetota</taxon>
        <taxon>Actinomycetes</taxon>
        <taxon>Mycobacteriales</taxon>
        <taxon>Mycobacteriaceae</taxon>
        <taxon>Mycobacterium</taxon>
        <taxon>Mycobacterium avium complex (MAC)</taxon>
    </lineage>
</organism>
<proteinExistence type="predicted"/>
<protein>
    <submittedName>
        <fullName evidence="2">Leucyl-tRNA synthetase domain protein</fullName>
        <ecNumber evidence="2">6.1.1.4</ecNumber>
    </submittedName>
</protein>
<reference evidence="2 3" key="1">
    <citation type="submission" date="2013-12" db="EMBL/GenBank/DDBJ databases">
        <authorList>
            <person name="Zelazny A."/>
            <person name="Olivier K."/>
            <person name="Holland S."/>
            <person name="Lenaerts A."/>
            <person name="Ordway D."/>
            <person name="DeGroote M.A."/>
            <person name="Parker T."/>
            <person name="Sizemore C."/>
            <person name="Tallon L.J."/>
            <person name="Sadzewicz L.K."/>
            <person name="Sengamalay N."/>
            <person name="Fraser C.M."/>
            <person name="Hine E."/>
            <person name="Shefchek K.A."/>
            <person name="Das S.P."/>
            <person name="Tettelin H."/>
        </authorList>
    </citation>
    <scope>NUCLEOTIDE SEQUENCE [LARGE SCALE GENOMIC DNA]</scope>
    <source>
        <strain evidence="2 3">1956</strain>
    </source>
</reference>
<evidence type="ECO:0000313" key="3">
    <source>
        <dbReference type="Proteomes" id="UP000020825"/>
    </source>
</evidence>
<dbReference type="EMBL" id="JAOG01000003">
    <property type="protein sequence ID" value="EUA54101.1"/>
    <property type="molecule type" value="Genomic_DNA"/>
</dbReference>
<accession>X8CE53</accession>
<keyword evidence="2" id="KW-0030">Aminoacyl-tRNA synthetase</keyword>
<dbReference type="GO" id="GO:0004823">
    <property type="term" value="F:leucine-tRNA ligase activity"/>
    <property type="evidence" value="ECO:0007669"/>
    <property type="project" value="UniProtKB-EC"/>
</dbReference>
<name>X8CE53_MYCIT</name>
<sequence length="104" mass="10807">MTESPTTSTGGGPGAAQPDSDAPPHRYTAALAGRIEGAWQDNWAKLGTFNVPNPVGSLAPPDGSSVPDDKLFVQDMFPYPSGRGCTSATRWATSRRTCTPAISA</sequence>
<evidence type="ECO:0000256" key="1">
    <source>
        <dbReference type="SAM" id="MobiDB-lite"/>
    </source>
</evidence>
<dbReference type="Proteomes" id="UP000020825">
    <property type="component" value="Unassembled WGS sequence"/>
</dbReference>
<evidence type="ECO:0000313" key="2">
    <source>
        <dbReference type="EMBL" id="EUA54101.1"/>
    </source>
</evidence>
<gene>
    <name evidence="2" type="ORF">I550_5742</name>
</gene>
<comment type="caution">
    <text evidence="2">The sequence shown here is derived from an EMBL/GenBank/DDBJ whole genome shotgun (WGS) entry which is preliminary data.</text>
</comment>
<keyword evidence="2" id="KW-0436">Ligase</keyword>